<evidence type="ECO:0000313" key="3">
    <source>
        <dbReference type="Proteomes" id="UP000668060"/>
    </source>
</evidence>
<accession>A0A9D9BXD0</accession>
<proteinExistence type="predicted"/>
<dbReference type="Proteomes" id="UP000668060">
    <property type="component" value="Unassembled WGS sequence"/>
</dbReference>
<dbReference type="GO" id="GO:0016887">
    <property type="term" value="F:ATP hydrolysis activity"/>
    <property type="evidence" value="ECO:0007669"/>
    <property type="project" value="InterPro"/>
</dbReference>
<evidence type="ECO:0000313" key="2">
    <source>
        <dbReference type="EMBL" id="MBO6972190.1"/>
    </source>
</evidence>
<dbReference type="GO" id="GO:0005524">
    <property type="term" value="F:ATP binding"/>
    <property type="evidence" value="ECO:0007669"/>
    <property type="project" value="InterPro"/>
</dbReference>
<dbReference type="InterPro" id="IPR027417">
    <property type="entry name" value="P-loop_NTPase"/>
</dbReference>
<dbReference type="CDD" id="cd00009">
    <property type="entry name" value="AAA"/>
    <property type="match status" value="1"/>
</dbReference>
<name>A0A9D9BXD0_PROMR</name>
<dbReference type="Pfam" id="PF07728">
    <property type="entry name" value="AAA_5"/>
    <property type="match status" value="1"/>
</dbReference>
<dbReference type="PANTHER" id="PTHR37291">
    <property type="entry name" value="5-METHYLCYTOSINE-SPECIFIC RESTRICTION ENZYME B"/>
    <property type="match status" value="1"/>
</dbReference>
<dbReference type="InterPro" id="IPR003593">
    <property type="entry name" value="AAA+_ATPase"/>
</dbReference>
<dbReference type="Gene3D" id="3.40.50.300">
    <property type="entry name" value="P-loop containing nucleotide triphosphate hydrolases"/>
    <property type="match status" value="1"/>
</dbReference>
<evidence type="ECO:0000259" key="1">
    <source>
        <dbReference type="SMART" id="SM00382"/>
    </source>
</evidence>
<dbReference type="PANTHER" id="PTHR37291:SF1">
    <property type="entry name" value="TYPE IV METHYL-DIRECTED RESTRICTION ENZYME ECOKMCRB SUBUNIT"/>
    <property type="match status" value="1"/>
</dbReference>
<dbReference type="Pfam" id="PF12102">
    <property type="entry name" value="MrcB_N"/>
    <property type="match status" value="1"/>
</dbReference>
<gene>
    <name evidence="2" type="ORF">JJ842_09715</name>
</gene>
<feature type="domain" description="AAA+ ATPase" evidence="1">
    <location>
        <begin position="349"/>
        <end position="516"/>
    </location>
</feature>
<dbReference type="SUPFAM" id="SSF52540">
    <property type="entry name" value="P-loop containing nucleoside triphosphate hydrolases"/>
    <property type="match status" value="1"/>
</dbReference>
<dbReference type="InterPro" id="IPR011704">
    <property type="entry name" value="ATPase_dyneun-rel_AAA"/>
</dbReference>
<comment type="caution">
    <text evidence="2">The sequence shown here is derived from an EMBL/GenBank/DDBJ whole genome shotgun (WGS) entry which is preliminary data.</text>
</comment>
<dbReference type="EMBL" id="JAEPLN010000004">
    <property type="protein sequence ID" value="MBO6972190.1"/>
    <property type="molecule type" value="Genomic_DNA"/>
</dbReference>
<protein>
    <submittedName>
        <fullName evidence="2">DUF3578 domain-containing protein</fullName>
    </submittedName>
</protein>
<dbReference type="InterPro" id="IPR052934">
    <property type="entry name" value="Methyl-DNA_Rec/Restrict_Enz"/>
</dbReference>
<reference evidence="2" key="1">
    <citation type="journal article" date="2021" name="Front. Mar. Sci.">
        <title>Genomes of Diverse Isolates of Prochlorococcus High-Light-Adapted Clade II in the Western Pacific Ocean.</title>
        <authorList>
            <person name="Yan W."/>
            <person name="Feng X."/>
            <person name="Zhang W."/>
            <person name="Nawaz M.Z."/>
            <person name="Luo T."/>
            <person name="Zhang R."/>
            <person name="Jiao N."/>
        </authorList>
    </citation>
    <scope>NUCLEOTIDE SEQUENCE</scope>
    <source>
        <strain evidence="2">CUG1433</strain>
    </source>
</reference>
<organism evidence="2 3">
    <name type="scientific">Prochlorococcus marinus CUG1433</name>
    <dbReference type="NCBI Taxonomy" id="2774506"/>
    <lineage>
        <taxon>Bacteria</taxon>
        <taxon>Bacillati</taxon>
        <taxon>Cyanobacteriota</taxon>
        <taxon>Cyanophyceae</taxon>
        <taxon>Synechococcales</taxon>
        <taxon>Prochlorococcaceae</taxon>
        <taxon>Prochlorococcus</taxon>
    </lineage>
</organism>
<dbReference type="Gene3D" id="3.30.920.90">
    <property type="match status" value="1"/>
</dbReference>
<dbReference type="InterPro" id="IPR021961">
    <property type="entry name" value="McrB_DNA-bd"/>
</dbReference>
<dbReference type="SMART" id="SM00382">
    <property type="entry name" value="AAA"/>
    <property type="match status" value="1"/>
</dbReference>
<sequence length="618" mass="72393">MMDLDFLKKFIKQTNTGSLKTKEYPKKFLDFFIKVSFGQGTLANIPWIAFRKTVSSGPYYPVYLFYKEEGKLILSYGIREEGKKPQNTWDKNIHETKTKISEFIENPKRYGDSYVHKYYEPKIENDEVFFYRDNEKLSEDKLLQELIEIIEYFKTCYANDPQKDRETRPAWFVGSVIDNEDLTNEFVEQGYWEHGFNDKYHDDVRSMEVGDLIAIKATYTRKKGLPFETFENTTSVMSIKATGVIEENPGDGKKIYVSWEKVQPIREWYFYTYRPTIWAVQPGEWMNDELIDFTFNNKDQDINRFINDPFWKDRYTSDEIRSYKLENIIEDGAFLDFEKLSLIMRRLNEKKNLILQGPPGTGKTWLAKRLGMALIEEQIKESQISSVQFHPNLSYEDFVRGWRPGSDEKLSLQEGIFMEMVERALINPGEKYVLIIEEINRGNPAQIFGELLTLIEASKRNSKEAIKLCYPNSEGLHLPVYVPSNLYIIGTMNVADRSLALVDMAFRRRFAFINLEPNLNKTWKDYVVNKLHMDSSVANYIQSEIVNLNSQIASDSRLGKDFQVGHSFFTPNESLKTKDSKKWFREVVESEIAPLLQEYWFDSLEEADKAIEKLLANL</sequence>
<dbReference type="AlphaFoldDB" id="A0A9D9BXD0"/>